<organism evidence="12 13">
    <name type="scientific">Ruminococcus bromii</name>
    <dbReference type="NCBI Taxonomy" id="40518"/>
    <lineage>
        <taxon>Bacteria</taxon>
        <taxon>Bacillati</taxon>
        <taxon>Bacillota</taxon>
        <taxon>Clostridia</taxon>
        <taxon>Eubacteriales</taxon>
        <taxon>Oscillospiraceae</taxon>
        <taxon>Ruminococcus</taxon>
    </lineage>
</organism>
<reference evidence="12" key="1">
    <citation type="journal article" date="2018" name="Environ. Microbiol.">
        <title>Sporulation capability and amylosome conservation among diverse human colonic and rumen isolates of the keystone starch-degrader Ruminococcus bromii.</title>
        <authorList>
            <person name="Mukhopadhya I."/>
            <person name="Morais S."/>
            <person name="Laverde-Gomez J."/>
            <person name="Sheridan P.O."/>
            <person name="Walker A.W."/>
            <person name="Kelly W."/>
            <person name="Klieve A.V."/>
            <person name="Ouwerkerk D."/>
            <person name="Duncan S.H."/>
            <person name="Louis P."/>
            <person name="Koropatkin N."/>
            <person name="Cockburn D."/>
            <person name="Kibler R."/>
            <person name="Cooper P.J."/>
            <person name="Sandoval C."/>
            <person name="Crost E."/>
            <person name="Juge N."/>
            <person name="Bayer E.A."/>
            <person name="Flint H.J."/>
        </authorList>
    </citation>
    <scope>NUCLEOTIDE SEQUENCE [LARGE SCALE GENOMIC DNA]</scope>
    <source>
        <strain evidence="12">ATCC 27255</strain>
    </source>
</reference>
<dbReference type="HAMAP" id="MF_00772">
    <property type="entry name" value="OGT"/>
    <property type="match status" value="1"/>
</dbReference>
<evidence type="ECO:0000256" key="7">
    <source>
        <dbReference type="ARBA" id="ARBA00023204"/>
    </source>
</evidence>
<keyword evidence="6 9" id="KW-0227">DNA damage</keyword>
<evidence type="ECO:0000256" key="3">
    <source>
        <dbReference type="ARBA" id="ARBA00022490"/>
    </source>
</evidence>
<feature type="domain" description="Methylguanine DNA methyltransferase ribonuclease-like" evidence="11">
    <location>
        <begin position="4"/>
        <end position="73"/>
    </location>
</feature>
<protein>
    <recommendedName>
        <fullName evidence="9">Methylated-DNA--protein-cysteine methyltransferase</fullName>
        <ecNumber evidence="9">2.1.1.63</ecNumber>
    </recommendedName>
    <alternativeName>
        <fullName evidence="9">6-O-methylguanine-DNA methyltransferase</fullName>
        <shortName evidence="9">MGMT</shortName>
    </alternativeName>
    <alternativeName>
        <fullName evidence="9">O-6-methylguanine-DNA-alkyltransferase</fullName>
    </alternativeName>
</protein>
<sequence length="174" mass="19014">MIFTDYYNSPIGGITMASEGEGLCGLWFDGQKYFASTVKGETEDKSLPVFEKTKKWLDIYFSGEEPDFTPKLSLNGSKFRKAVWDILLTIPYGSVMTYGEIARIMAKQSGIAKMSAQAVGGAVGHNPVSIIVPCHRVVGTNGNLTGYAGGIDKKISLLKNEKTDISKMFVLKKN</sequence>
<dbReference type="Gene3D" id="3.30.160.70">
    <property type="entry name" value="Methylated DNA-protein cysteine methyltransferase domain"/>
    <property type="match status" value="1"/>
</dbReference>
<dbReference type="InterPro" id="IPR036631">
    <property type="entry name" value="MGMT_N_sf"/>
</dbReference>
<dbReference type="Proteomes" id="UP000233425">
    <property type="component" value="Unassembled WGS sequence"/>
</dbReference>
<feature type="active site" description="Nucleophile; methyl group acceptor" evidence="9">
    <location>
        <position position="134"/>
    </location>
</feature>
<dbReference type="NCBIfam" id="TIGR00589">
    <property type="entry name" value="ogt"/>
    <property type="match status" value="1"/>
</dbReference>
<gene>
    <name evidence="12" type="primary">adaB</name>
    <name evidence="12" type="ORF">RBATCC27255_01432</name>
</gene>
<dbReference type="EC" id="2.1.1.63" evidence="9"/>
<proteinExistence type="inferred from homology"/>
<evidence type="ECO:0000256" key="2">
    <source>
        <dbReference type="ARBA" id="ARBA00008711"/>
    </source>
</evidence>
<dbReference type="PANTHER" id="PTHR10815">
    <property type="entry name" value="METHYLATED-DNA--PROTEIN-CYSTEINE METHYLTRANSFERASE"/>
    <property type="match status" value="1"/>
</dbReference>
<comment type="catalytic activity">
    <reaction evidence="8 9">
        <text>a 6-O-methyl-2'-deoxyguanosine in DNA + L-cysteinyl-[protein] = S-methyl-L-cysteinyl-[protein] + a 2'-deoxyguanosine in DNA</text>
        <dbReference type="Rhea" id="RHEA:24000"/>
        <dbReference type="Rhea" id="RHEA-COMP:10131"/>
        <dbReference type="Rhea" id="RHEA-COMP:10132"/>
        <dbReference type="Rhea" id="RHEA-COMP:11367"/>
        <dbReference type="Rhea" id="RHEA-COMP:11368"/>
        <dbReference type="ChEBI" id="CHEBI:29950"/>
        <dbReference type="ChEBI" id="CHEBI:82612"/>
        <dbReference type="ChEBI" id="CHEBI:85445"/>
        <dbReference type="ChEBI" id="CHEBI:85448"/>
        <dbReference type="EC" id="2.1.1.63"/>
    </reaction>
</comment>
<evidence type="ECO:0000313" key="13">
    <source>
        <dbReference type="Proteomes" id="UP000233425"/>
    </source>
</evidence>
<dbReference type="RefSeq" id="WP_101029389.1">
    <property type="nucleotide sequence ID" value="NZ_CABMMZ010000069.1"/>
</dbReference>
<comment type="similarity">
    <text evidence="2 9">Belongs to the MGMT family.</text>
</comment>
<evidence type="ECO:0000256" key="5">
    <source>
        <dbReference type="ARBA" id="ARBA00022679"/>
    </source>
</evidence>
<keyword evidence="7 9" id="KW-0234">DNA repair</keyword>
<dbReference type="Pfam" id="PF02870">
    <property type="entry name" value="Methyltransf_1N"/>
    <property type="match status" value="1"/>
</dbReference>
<comment type="miscellaneous">
    <text evidence="9">This enzyme catalyzes only one turnover and therefore is not strictly catalytic. According to one definition, an enzyme is a biocatalyst that acts repeatedly and over many reaction cycles.</text>
</comment>
<dbReference type="AlphaFoldDB" id="A0A2N0UL18"/>
<comment type="function">
    <text evidence="9">Involved in the cellular defense against the biological effects of O6-methylguanine (O6-MeG) and O4-methylthymine (O4-MeT) in DNA. Repairs the methylated nucleobase in DNA by stoichiometrically transferring the methyl group to a cysteine residue in the enzyme. This is a suicide reaction: the enzyme is irreversibly inactivated.</text>
</comment>
<keyword evidence="13" id="KW-1185">Reference proteome</keyword>
<dbReference type="GO" id="GO:0006307">
    <property type="term" value="P:DNA alkylation repair"/>
    <property type="evidence" value="ECO:0007669"/>
    <property type="project" value="UniProtKB-UniRule"/>
</dbReference>
<evidence type="ECO:0000256" key="6">
    <source>
        <dbReference type="ARBA" id="ARBA00022763"/>
    </source>
</evidence>
<dbReference type="InterPro" id="IPR001497">
    <property type="entry name" value="MethylDNA_cys_MeTrfase_AS"/>
</dbReference>
<evidence type="ECO:0000256" key="4">
    <source>
        <dbReference type="ARBA" id="ARBA00022603"/>
    </source>
</evidence>
<dbReference type="SUPFAM" id="SSF46767">
    <property type="entry name" value="Methylated DNA-protein cysteine methyltransferase, C-terminal domain"/>
    <property type="match status" value="1"/>
</dbReference>
<keyword evidence="4 9" id="KW-0489">Methyltransferase</keyword>
<comment type="catalytic activity">
    <reaction evidence="1 9">
        <text>a 4-O-methyl-thymidine in DNA + L-cysteinyl-[protein] = a thymidine in DNA + S-methyl-L-cysteinyl-[protein]</text>
        <dbReference type="Rhea" id="RHEA:53428"/>
        <dbReference type="Rhea" id="RHEA-COMP:10131"/>
        <dbReference type="Rhea" id="RHEA-COMP:10132"/>
        <dbReference type="Rhea" id="RHEA-COMP:13555"/>
        <dbReference type="Rhea" id="RHEA-COMP:13556"/>
        <dbReference type="ChEBI" id="CHEBI:29950"/>
        <dbReference type="ChEBI" id="CHEBI:82612"/>
        <dbReference type="ChEBI" id="CHEBI:137386"/>
        <dbReference type="ChEBI" id="CHEBI:137387"/>
        <dbReference type="EC" id="2.1.1.63"/>
    </reaction>
</comment>
<evidence type="ECO:0000256" key="8">
    <source>
        <dbReference type="ARBA" id="ARBA00049348"/>
    </source>
</evidence>
<dbReference type="InterPro" id="IPR008332">
    <property type="entry name" value="MethylG_MeTrfase_N"/>
</dbReference>
<accession>A0A2N0UL18</accession>
<comment type="subcellular location">
    <subcellularLocation>
        <location evidence="9">Cytoplasm</location>
    </subcellularLocation>
</comment>
<dbReference type="InterPro" id="IPR036388">
    <property type="entry name" value="WH-like_DNA-bd_sf"/>
</dbReference>
<dbReference type="FunFam" id="1.10.10.10:FF:000214">
    <property type="entry name" value="Methylated-DNA--protein-cysteine methyltransferase"/>
    <property type="match status" value="1"/>
</dbReference>
<dbReference type="InterPro" id="IPR014048">
    <property type="entry name" value="MethylDNA_cys_MeTrfase_DNA-bd"/>
</dbReference>
<dbReference type="PROSITE" id="PS00374">
    <property type="entry name" value="MGMT"/>
    <property type="match status" value="1"/>
</dbReference>
<name>A0A2N0UL18_9FIRM</name>
<dbReference type="EMBL" id="NNSR01000069">
    <property type="protein sequence ID" value="PKD27671.1"/>
    <property type="molecule type" value="Genomic_DNA"/>
</dbReference>
<dbReference type="Pfam" id="PF01035">
    <property type="entry name" value="DNA_binding_1"/>
    <property type="match status" value="1"/>
</dbReference>
<evidence type="ECO:0000259" key="11">
    <source>
        <dbReference type="Pfam" id="PF02870"/>
    </source>
</evidence>
<dbReference type="CDD" id="cd06445">
    <property type="entry name" value="ATase"/>
    <property type="match status" value="1"/>
</dbReference>
<dbReference type="GO" id="GO:0005737">
    <property type="term" value="C:cytoplasm"/>
    <property type="evidence" value="ECO:0007669"/>
    <property type="project" value="UniProtKB-SubCell"/>
</dbReference>
<dbReference type="PANTHER" id="PTHR10815:SF5">
    <property type="entry name" value="METHYLATED-DNA--PROTEIN-CYSTEINE METHYLTRANSFERASE"/>
    <property type="match status" value="1"/>
</dbReference>
<keyword evidence="5 9" id="KW-0808">Transferase</keyword>
<dbReference type="Gene3D" id="1.10.10.10">
    <property type="entry name" value="Winged helix-like DNA-binding domain superfamily/Winged helix DNA-binding domain"/>
    <property type="match status" value="1"/>
</dbReference>
<keyword evidence="3 9" id="KW-0963">Cytoplasm</keyword>
<dbReference type="SUPFAM" id="SSF53155">
    <property type="entry name" value="Methylated DNA-protein cysteine methyltransferase domain"/>
    <property type="match status" value="1"/>
</dbReference>
<evidence type="ECO:0000259" key="10">
    <source>
        <dbReference type="Pfam" id="PF01035"/>
    </source>
</evidence>
<comment type="caution">
    <text evidence="12">The sequence shown here is derived from an EMBL/GenBank/DDBJ whole genome shotgun (WGS) entry which is preliminary data.</text>
</comment>
<evidence type="ECO:0000256" key="9">
    <source>
        <dbReference type="HAMAP-Rule" id="MF_00772"/>
    </source>
</evidence>
<evidence type="ECO:0000313" key="12">
    <source>
        <dbReference type="EMBL" id="PKD27671.1"/>
    </source>
</evidence>
<dbReference type="InterPro" id="IPR036217">
    <property type="entry name" value="MethylDNA_cys_MeTrfase_DNAb"/>
</dbReference>
<dbReference type="GO" id="GO:0003908">
    <property type="term" value="F:methylated-DNA-[protein]-cysteine S-methyltransferase activity"/>
    <property type="evidence" value="ECO:0007669"/>
    <property type="project" value="UniProtKB-UniRule"/>
</dbReference>
<feature type="domain" description="Methylated-DNA-[protein]-cysteine S-methyltransferase DNA binding" evidence="10">
    <location>
        <begin position="78"/>
        <end position="162"/>
    </location>
</feature>
<dbReference type="InterPro" id="IPR023546">
    <property type="entry name" value="MGMT"/>
</dbReference>
<evidence type="ECO:0000256" key="1">
    <source>
        <dbReference type="ARBA" id="ARBA00001286"/>
    </source>
</evidence>
<dbReference type="GO" id="GO:0032259">
    <property type="term" value="P:methylation"/>
    <property type="evidence" value="ECO:0007669"/>
    <property type="project" value="UniProtKB-KW"/>
</dbReference>